<dbReference type="Proteomes" id="UP000636709">
    <property type="component" value="Unassembled WGS sequence"/>
</dbReference>
<dbReference type="FunFam" id="3.30.200.20:FF:000178">
    <property type="entry name" value="serine/threonine-protein kinase PBS1-like"/>
    <property type="match status" value="1"/>
</dbReference>
<evidence type="ECO:0000256" key="8">
    <source>
        <dbReference type="ARBA" id="ARBA00022840"/>
    </source>
</evidence>
<dbReference type="InterPro" id="IPR008271">
    <property type="entry name" value="Ser/Thr_kinase_AS"/>
</dbReference>
<keyword evidence="9" id="KW-1133">Transmembrane helix</keyword>
<proteinExistence type="predicted"/>
<feature type="binding site" evidence="12">
    <location>
        <position position="396"/>
    </location>
    <ligand>
        <name>ATP</name>
        <dbReference type="ChEBI" id="CHEBI:30616"/>
    </ligand>
</feature>
<keyword evidence="8 12" id="KW-0067">ATP-binding</keyword>
<evidence type="ECO:0000256" key="2">
    <source>
        <dbReference type="ARBA" id="ARBA00022527"/>
    </source>
</evidence>
<evidence type="ECO:0000256" key="12">
    <source>
        <dbReference type="PROSITE-ProRule" id="PRU10141"/>
    </source>
</evidence>
<evidence type="ECO:0000256" key="10">
    <source>
        <dbReference type="ARBA" id="ARBA00023136"/>
    </source>
</evidence>
<dbReference type="OrthoDB" id="544400at2759"/>
<keyword evidence="2" id="KW-0723">Serine/threonine-protein kinase</keyword>
<comment type="caution">
    <text evidence="15">The sequence shown here is derived from an EMBL/GenBank/DDBJ whole genome shotgun (WGS) entry which is preliminary data.</text>
</comment>
<dbReference type="GO" id="GO:0004674">
    <property type="term" value="F:protein serine/threonine kinase activity"/>
    <property type="evidence" value="ECO:0007669"/>
    <property type="project" value="UniProtKB-KW"/>
</dbReference>
<evidence type="ECO:0000256" key="7">
    <source>
        <dbReference type="ARBA" id="ARBA00022777"/>
    </source>
</evidence>
<evidence type="ECO:0000256" key="13">
    <source>
        <dbReference type="SAM" id="SignalP"/>
    </source>
</evidence>
<gene>
    <name evidence="15" type="ORF">HU200_020933</name>
</gene>
<evidence type="ECO:0000256" key="5">
    <source>
        <dbReference type="ARBA" id="ARBA00022729"/>
    </source>
</evidence>
<keyword evidence="11" id="KW-0325">Glycoprotein</keyword>
<dbReference type="PROSITE" id="PS00107">
    <property type="entry name" value="PROTEIN_KINASE_ATP"/>
    <property type="match status" value="1"/>
</dbReference>
<protein>
    <recommendedName>
        <fullName evidence="14">Protein kinase domain-containing protein</fullName>
    </recommendedName>
</protein>
<evidence type="ECO:0000256" key="11">
    <source>
        <dbReference type="ARBA" id="ARBA00023180"/>
    </source>
</evidence>
<reference evidence="15" key="1">
    <citation type="submission" date="2020-07" db="EMBL/GenBank/DDBJ databases">
        <title>Genome sequence and genetic diversity analysis of an under-domesticated orphan crop, white fonio (Digitaria exilis).</title>
        <authorList>
            <person name="Bennetzen J.L."/>
            <person name="Chen S."/>
            <person name="Ma X."/>
            <person name="Wang X."/>
            <person name="Yssel A.E.J."/>
            <person name="Chaluvadi S.R."/>
            <person name="Johnson M."/>
            <person name="Gangashetty P."/>
            <person name="Hamidou F."/>
            <person name="Sanogo M.D."/>
            <person name="Zwaenepoel A."/>
            <person name="Wallace J."/>
            <person name="Van De Peer Y."/>
            <person name="Van Deynze A."/>
        </authorList>
    </citation>
    <scope>NUCLEOTIDE SEQUENCE</scope>
    <source>
        <tissue evidence="15">Leaves</tissue>
    </source>
</reference>
<dbReference type="PANTHER" id="PTHR27009">
    <property type="entry name" value="RUST RESISTANCE KINASE LR10-RELATED"/>
    <property type="match status" value="1"/>
</dbReference>
<dbReference type="PROSITE" id="PS50011">
    <property type="entry name" value="PROTEIN_KINASE_DOM"/>
    <property type="match status" value="1"/>
</dbReference>
<dbReference type="InterPro" id="IPR017441">
    <property type="entry name" value="Protein_kinase_ATP_BS"/>
</dbReference>
<feature type="domain" description="Protein kinase" evidence="14">
    <location>
        <begin position="368"/>
        <end position="650"/>
    </location>
</feature>
<dbReference type="Gene3D" id="1.10.510.10">
    <property type="entry name" value="Transferase(Phosphotransferase) domain 1"/>
    <property type="match status" value="1"/>
</dbReference>
<feature type="chain" id="PRO_5032619732" description="Protein kinase domain-containing protein" evidence="13">
    <location>
        <begin position="20"/>
        <end position="676"/>
    </location>
</feature>
<dbReference type="InterPro" id="IPR025287">
    <property type="entry name" value="WAK_GUB"/>
</dbReference>
<evidence type="ECO:0000256" key="1">
    <source>
        <dbReference type="ARBA" id="ARBA00004479"/>
    </source>
</evidence>
<evidence type="ECO:0000259" key="14">
    <source>
        <dbReference type="PROSITE" id="PS50011"/>
    </source>
</evidence>
<dbReference type="Pfam" id="PF07714">
    <property type="entry name" value="PK_Tyr_Ser-Thr"/>
    <property type="match status" value="1"/>
</dbReference>
<dbReference type="InterPro" id="IPR001245">
    <property type="entry name" value="Ser-Thr/Tyr_kinase_cat_dom"/>
</dbReference>
<organism evidence="15 16">
    <name type="scientific">Digitaria exilis</name>
    <dbReference type="NCBI Taxonomy" id="1010633"/>
    <lineage>
        <taxon>Eukaryota</taxon>
        <taxon>Viridiplantae</taxon>
        <taxon>Streptophyta</taxon>
        <taxon>Embryophyta</taxon>
        <taxon>Tracheophyta</taxon>
        <taxon>Spermatophyta</taxon>
        <taxon>Magnoliopsida</taxon>
        <taxon>Liliopsida</taxon>
        <taxon>Poales</taxon>
        <taxon>Poaceae</taxon>
        <taxon>PACMAD clade</taxon>
        <taxon>Panicoideae</taxon>
        <taxon>Panicodae</taxon>
        <taxon>Paniceae</taxon>
        <taxon>Anthephorinae</taxon>
        <taxon>Digitaria</taxon>
    </lineage>
</organism>
<sequence length="676" mass="76109">MASSRVFLLCVALQALTMASTLSVLPINTEAVDVQGQTVCPSSSCGLLQDIRYPFRKQGDPPGCGFPEYELVCIDNKAVIHINTGRYFVTNISYTDNKFWVVDVNLDNSSCPIPDRNQHPYIYGLQLENMSLLYPDALSWAAFVSCSEPIRNNAISLSTSFCNNMYKPVDCRSEKNSLVYFFITSSPWVGDIKPSCRYLSMTPLGSWHVRVPNNASFEDVIKFMRNGFAIRFPEKSEDWTYHWIIGTCLYDSKSYFYTQISSSSILNRTFAIAGIDLHFLKCVNDYSYRTKLFWAAVTIISAMDIVKLMIVLAILSRLVFAPLTVLTFLAYKYWKTRISIDAVEKFLQMQQALSPTRYAYTDITAITGHFRVKLGQGGYGSVYKGTLPGDIHVAVKMLGNSLCNGDEFISEVSTIGSIHHINVVCLVGFCSEEMRRALVYEYMPRGSLDKYIFSSERSFSWDKLNDIALGIAKGINYLHGGCDMQILHFDIKPHNILLDNNFTPKIADFGLAKLYPRDNSFVPVSAARGTIGYIAPEMISRNFGVVSCKSDVYSFGMLLLEMAGGRRNLDQHAARRSQTYYPAWVYNHLTRKELGQIFEAFDIHEVERKLCIVGLWCIQIKPHDRPTMSEVIEMLEAGVDGLQIPPEPFFCGDEQNSVTTSSSKFSLELSAISEGE</sequence>
<dbReference type="GO" id="GO:0030247">
    <property type="term" value="F:polysaccharide binding"/>
    <property type="evidence" value="ECO:0007669"/>
    <property type="project" value="InterPro"/>
</dbReference>
<dbReference type="Pfam" id="PF13947">
    <property type="entry name" value="GUB_WAK_bind"/>
    <property type="match status" value="1"/>
</dbReference>
<evidence type="ECO:0000256" key="9">
    <source>
        <dbReference type="ARBA" id="ARBA00022989"/>
    </source>
</evidence>
<keyword evidence="16" id="KW-1185">Reference proteome</keyword>
<dbReference type="SMART" id="SM00220">
    <property type="entry name" value="S_TKc"/>
    <property type="match status" value="1"/>
</dbReference>
<evidence type="ECO:0000313" key="16">
    <source>
        <dbReference type="Proteomes" id="UP000636709"/>
    </source>
</evidence>
<evidence type="ECO:0000256" key="6">
    <source>
        <dbReference type="ARBA" id="ARBA00022741"/>
    </source>
</evidence>
<dbReference type="GO" id="GO:0005524">
    <property type="term" value="F:ATP binding"/>
    <property type="evidence" value="ECO:0007669"/>
    <property type="project" value="UniProtKB-UniRule"/>
</dbReference>
<evidence type="ECO:0000313" key="15">
    <source>
        <dbReference type="EMBL" id="KAF8724660.1"/>
    </source>
</evidence>
<dbReference type="PROSITE" id="PS00108">
    <property type="entry name" value="PROTEIN_KINASE_ST"/>
    <property type="match status" value="1"/>
</dbReference>
<dbReference type="InterPro" id="IPR011009">
    <property type="entry name" value="Kinase-like_dom_sf"/>
</dbReference>
<keyword evidence="3" id="KW-0808">Transferase</keyword>
<keyword evidence="4" id="KW-0812">Transmembrane</keyword>
<keyword evidence="5 13" id="KW-0732">Signal</keyword>
<name>A0A835F0P9_9POAL</name>
<evidence type="ECO:0000256" key="3">
    <source>
        <dbReference type="ARBA" id="ARBA00022679"/>
    </source>
</evidence>
<keyword evidence="6 12" id="KW-0547">Nucleotide-binding</keyword>
<dbReference type="AlphaFoldDB" id="A0A835F0P9"/>
<evidence type="ECO:0000256" key="4">
    <source>
        <dbReference type="ARBA" id="ARBA00022692"/>
    </source>
</evidence>
<dbReference type="GO" id="GO:0016020">
    <property type="term" value="C:membrane"/>
    <property type="evidence" value="ECO:0007669"/>
    <property type="project" value="UniProtKB-SubCell"/>
</dbReference>
<dbReference type="SUPFAM" id="SSF56112">
    <property type="entry name" value="Protein kinase-like (PK-like)"/>
    <property type="match status" value="1"/>
</dbReference>
<feature type="signal peptide" evidence="13">
    <location>
        <begin position="1"/>
        <end position="19"/>
    </location>
</feature>
<dbReference type="InterPro" id="IPR000719">
    <property type="entry name" value="Prot_kinase_dom"/>
</dbReference>
<keyword evidence="10" id="KW-0472">Membrane</keyword>
<accession>A0A835F0P9</accession>
<dbReference type="Gene3D" id="3.30.200.20">
    <property type="entry name" value="Phosphorylase Kinase, domain 1"/>
    <property type="match status" value="1"/>
</dbReference>
<dbReference type="InterPro" id="IPR045874">
    <property type="entry name" value="LRK10/LRL21-25-like"/>
</dbReference>
<dbReference type="FunFam" id="1.10.510.10:FF:000590">
    <property type="entry name" value="PR5-like receptor kinase"/>
    <property type="match status" value="1"/>
</dbReference>
<dbReference type="EMBL" id="JACEFO010001661">
    <property type="protein sequence ID" value="KAF8724660.1"/>
    <property type="molecule type" value="Genomic_DNA"/>
</dbReference>
<keyword evidence="7" id="KW-0418">Kinase</keyword>
<comment type="subcellular location">
    <subcellularLocation>
        <location evidence="1">Membrane</location>
        <topology evidence="1">Single-pass type I membrane protein</topology>
    </subcellularLocation>
</comment>